<dbReference type="Proteomes" id="UP000033882">
    <property type="component" value="Unassembled WGS sequence"/>
</dbReference>
<protein>
    <submittedName>
        <fullName evidence="2">Uncharacterized protein</fullName>
    </submittedName>
</protein>
<proteinExistence type="predicted"/>
<sequence>SVHPGPGSNPPENPNSLNKENIDAWDN</sequence>
<name>A0A0G1X1M2_9BACT</name>
<reference evidence="2 3" key="1">
    <citation type="journal article" date="2015" name="Nature">
        <title>rRNA introns, odd ribosomes, and small enigmatic genomes across a large radiation of phyla.</title>
        <authorList>
            <person name="Brown C.T."/>
            <person name="Hug L.A."/>
            <person name="Thomas B.C."/>
            <person name="Sharon I."/>
            <person name="Castelle C.J."/>
            <person name="Singh A."/>
            <person name="Wilkins M.J."/>
            <person name="Williams K.H."/>
            <person name="Banfield J.F."/>
        </authorList>
    </citation>
    <scope>NUCLEOTIDE SEQUENCE [LARGE SCALE GENOMIC DNA]</scope>
</reference>
<feature type="region of interest" description="Disordered" evidence="1">
    <location>
        <begin position="1"/>
        <end position="27"/>
    </location>
</feature>
<organism evidence="2 3">
    <name type="scientific">Candidatus Wolfebacteria bacterium GW2011_GWA2_47_9b</name>
    <dbReference type="NCBI Taxonomy" id="1619005"/>
    <lineage>
        <taxon>Bacteria</taxon>
        <taxon>Candidatus Wolfeibacteriota</taxon>
    </lineage>
</organism>
<dbReference type="AlphaFoldDB" id="A0A0G1X1M2"/>
<gene>
    <name evidence="2" type="ORF">UY19_C0031G0001</name>
</gene>
<dbReference type="EMBL" id="LCPB01000031">
    <property type="protein sequence ID" value="KKU88335.1"/>
    <property type="molecule type" value="Genomic_DNA"/>
</dbReference>
<feature type="non-terminal residue" evidence="2">
    <location>
        <position position="1"/>
    </location>
</feature>
<accession>A0A0G1X1M2</accession>
<comment type="caution">
    <text evidence="2">The sequence shown here is derived from an EMBL/GenBank/DDBJ whole genome shotgun (WGS) entry which is preliminary data.</text>
</comment>
<evidence type="ECO:0000313" key="2">
    <source>
        <dbReference type="EMBL" id="KKU88335.1"/>
    </source>
</evidence>
<evidence type="ECO:0000256" key="1">
    <source>
        <dbReference type="SAM" id="MobiDB-lite"/>
    </source>
</evidence>
<evidence type="ECO:0000313" key="3">
    <source>
        <dbReference type="Proteomes" id="UP000033882"/>
    </source>
</evidence>